<proteinExistence type="predicted"/>
<reference evidence="3 5" key="1">
    <citation type="submission" date="2016-10" db="EMBL/GenBank/DDBJ databases">
        <authorList>
            <person name="de Groot N.N."/>
        </authorList>
    </citation>
    <scope>NUCLEOTIDE SEQUENCE [LARGE SCALE GENOMIC DNA]</scope>
    <source>
        <strain evidence="3 5">BS3776</strain>
    </source>
</reference>
<accession>A0A1H0LRB6</accession>
<reference evidence="1 6" key="4">
    <citation type="submission" date="2019-09" db="EMBL/GenBank/DDBJ databases">
        <title>Draft genome sequences of 48 bacterial type strains from the CCUG.</title>
        <authorList>
            <person name="Tunovic T."/>
            <person name="Pineiro-Iglesias B."/>
            <person name="Unosson C."/>
            <person name="Inganas E."/>
            <person name="Ohlen M."/>
            <person name="Cardew S."/>
            <person name="Jensie-Markopoulos S."/>
            <person name="Salva-Serra F."/>
            <person name="Jaen-Luchoro D."/>
            <person name="Karlsson R."/>
            <person name="Svensson-Stadler L."/>
            <person name="Chun J."/>
            <person name="Moore E."/>
        </authorList>
    </citation>
    <scope>NUCLEOTIDE SEQUENCE [LARGE SCALE GENOMIC DNA]</scope>
    <source>
        <strain evidence="1 6">CCUG 53116</strain>
    </source>
</reference>
<protein>
    <submittedName>
        <fullName evidence="3">Uncharacterized protein</fullName>
    </submittedName>
</protein>
<evidence type="ECO:0000313" key="6">
    <source>
        <dbReference type="Proteomes" id="UP000460142"/>
    </source>
</evidence>
<sequence length="200" mass="23051">MEKVPLNRQQLEELVSINVSFFGLDISRFSMVFLAQTIQMDINRVINIHQMMDEIRYLEGLGVKSQTKEATAFNKEPLKGLMKTHFTDATFILKNIGIHMGLLSGGGKNLDKLIHEAFDKNTSGVVDDEFINYISNGMTVGALKERAENKKLTGEWIVFQEYEKKNYYLTLAAHNEGDNNIYKRVIDCYELDYPFLRRKL</sequence>
<gene>
    <name evidence="2" type="ORF">BVK86_11690</name>
    <name evidence="1" type="ORF">F7R15_18550</name>
    <name evidence="3" type="ORF">SAMN04490202_1597</name>
</gene>
<dbReference type="EMBL" id="MSTQ01000006">
    <property type="protein sequence ID" value="OLU02968.1"/>
    <property type="molecule type" value="Genomic_DNA"/>
</dbReference>
<evidence type="ECO:0000313" key="4">
    <source>
        <dbReference type="Proteomes" id="UP000186756"/>
    </source>
</evidence>
<reference evidence="4" key="2">
    <citation type="submission" date="2017-01" db="EMBL/GenBank/DDBJ databases">
        <authorList>
            <person name="Poblete-Castro I."/>
        </authorList>
    </citation>
    <scope>NUCLEOTIDE SEQUENCE [LARGE SCALE GENOMIC DNA]</scope>
    <source>
        <strain evidence="4">DSM 18361 / CCUG 53116 / MT1</strain>
    </source>
</reference>
<reference evidence="2" key="3">
    <citation type="submission" date="2017-01" db="EMBL/GenBank/DDBJ databases">
        <authorList>
            <person name="Mah S.A."/>
            <person name="Swanson W.J."/>
            <person name="Moy G.W."/>
            <person name="Vacquier V.D."/>
        </authorList>
    </citation>
    <scope>NUCLEOTIDE SEQUENCE [LARGE SCALE GENOMIC DNA]</scope>
    <source>
        <strain evidence="2">MT1</strain>
    </source>
</reference>
<organism evidence="3 5">
    <name type="scientific">Pseudomonas reinekei</name>
    <dbReference type="NCBI Taxonomy" id="395598"/>
    <lineage>
        <taxon>Bacteria</taxon>
        <taxon>Pseudomonadati</taxon>
        <taxon>Pseudomonadota</taxon>
        <taxon>Gammaproteobacteria</taxon>
        <taxon>Pseudomonadales</taxon>
        <taxon>Pseudomonadaceae</taxon>
        <taxon>Pseudomonas</taxon>
    </lineage>
</organism>
<evidence type="ECO:0000313" key="2">
    <source>
        <dbReference type="EMBL" id="OLU02968.1"/>
    </source>
</evidence>
<keyword evidence="4" id="KW-1185">Reference proteome</keyword>
<dbReference type="Proteomes" id="UP000198549">
    <property type="component" value="Chromosome I"/>
</dbReference>
<dbReference type="AlphaFoldDB" id="A0A1H0LRB6"/>
<evidence type="ECO:0000313" key="1">
    <source>
        <dbReference type="EMBL" id="KAB0484027.1"/>
    </source>
</evidence>
<dbReference type="EMBL" id="LT629709">
    <property type="protein sequence ID" value="SDO70420.1"/>
    <property type="molecule type" value="Genomic_DNA"/>
</dbReference>
<name>A0A1H0LRB6_PSERE</name>
<dbReference type="Proteomes" id="UP000186756">
    <property type="component" value="Unassembled WGS sequence"/>
</dbReference>
<dbReference type="Proteomes" id="UP000460142">
    <property type="component" value="Unassembled WGS sequence"/>
</dbReference>
<evidence type="ECO:0000313" key="3">
    <source>
        <dbReference type="EMBL" id="SDO70420.1"/>
    </source>
</evidence>
<evidence type="ECO:0000313" key="5">
    <source>
        <dbReference type="Proteomes" id="UP000198549"/>
    </source>
</evidence>
<dbReference type="EMBL" id="VZPS01000012">
    <property type="protein sequence ID" value="KAB0484027.1"/>
    <property type="molecule type" value="Genomic_DNA"/>
</dbReference>
<dbReference type="RefSeq" id="WP_075946595.1">
    <property type="nucleotide sequence ID" value="NZ_LT629709.1"/>
</dbReference>
<dbReference type="OrthoDB" id="8778623at2"/>